<gene>
    <name evidence="2" type="ORF">GCM10022223_38290</name>
</gene>
<protein>
    <submittedName>
        <fullName evidence="2">Uncharacterized protein</fullName>
    </submittedName>
</protein>
<evidence type="ECO:0000256" key="1">
    <source>
        <dbReference type="SAM" id="MobiDB-lite"/>
    </source>
</evidence>
<reference evidence="3" key="1">
    <citation type="journal article" date="2019" name="Int. J. Syst. Evol. Microbiol.">
        <title>The Global Catalogue of Microorganisms (GCM) 10K type strain sequencing project: providing services to taxonomists for standard genome sequencing and annotation.</title>
        <authorList>
            <consortium name="The Broad Institute Genomics Platform"/>
            <consortium name="The Broad Institute Genome Sequencing Center for Infectious Disease"/>
            <person name="Wu L."/>
            <person name="Ma J."/>
        </authorList>
    </citation>
    <scope>NUCLEOTIDE SEQUENCE [LARGE SCALE GENOMIC DNA]</scope>
    <source>
        <strain evidence="3">JCM 16902</strain>
    </source>
</reference>
<comment type="caution">
    <text evidence="2">The sequence shown here is derived from an EMBL/GenBank/DDBJ whole genome shotgun (WGS) entry which is preliminary data.</text>
</comment>
<organism evidence="2 3">
    <name type="scientific">Kineosporia mesophila</name>
    <dbReference type="NCBI Taxonomy" id="566012"/>
    <lineage>
        <taxon>Bacteria</taxon>
        <taxon>Bacillati</taxon>
        <taxon>Actinomycetota</taxon>
        <taxon>Actinomycetes</taxon>
        <taxon>Kineosporiales</taxon>
        <taxon>Kineosporiaceae</taxon>
        <taxon>Kineosporia</taxon>
    </lineage>
</organism>
<keyword evidence="3" id="KW-1185">Reference proteome</keyword>
<name>A0ABP6ZSR2_9ACTN</name>
<sequence>MRPMQSRAVRQSLPSDPFERVRTPPEAVPVLALLRGDSGEVLTVVPAAVQAWSGDSVRITWAARRGVRLYSAWIPAADVVRGEAAARLLDEFAFGGGHRAVIARFLAWREARPRSA</sequence>
<dbReference type="EMBL" id="BAAAZO010000006">
    <property type="protein sequence ID" value="GAA3617925.1"/>
    <property type="molecule type" value="Genomic_DNA"/>
</dbReference>
<evidence type="ECO:0000313" key="3">
    <source>
        <dbReference type="Proteomes" id="UP001501074"/>
    </source>
</evidence>
<feature type="region of interest" description="Disordered" evidence="1">
    <location>
        <begin position="1"/>
        <end position="21"/>
    </location>
</feature>
<accession>A0ABP6ZSR2</accession>
<evidence type="ECO:0000313" key="2">
    <source>
        <dbReference type="EMBL" id="GAA3617925.1"/>
    </source>
</evidence>
<proteinExistence type="predicted"/>
<dbReference type="Proteomes" id="UP001501074">
    <property type="component" value="Unassembled WGS sequence"/>
</dbReference>